<reference evidence="12" key="1">
    <citation type="submission" date="2017-08" db="EMBL/GenBank/DDBJ databases">
        <title>A dynamic microbial community with high functional redundancy inhabits the cold, oxic subseafloor aquifer.</title>
        <authorList>
            <person name="Tully B.J."/>
            <person name="Wheat C.G."/>
            <person name="Glazer B.T."/>
            <person name="Huber J.A."/>
        </authorList>
    </citation>
    <scope>NUCLEOTIDE SEQUENCE [LARGE SCALE GENOMIC DNA]</scope>
</reference>
<dbReference type="EC" id="2.7.7.59" evidence="8"/>
<dbReference type="InterPro" id="IPR013546">
    <property type="entry name" value="PII_UdlTrfase/GS_AdlTrfase"/>
</dbReference>
<dbReference type="CDD" id="cd05401">
    <property type="entry name" value="NT_GlnE_GlnD_like"/>
    <property type="match status" value="1"/>
</dbReference>
<dbReference type="InterPro" id="IPR006674">
    <property type="entry name" value="HD_domain"/>
</dbReference>
<dbReference type="PROSITE" id="PS51671">
    <property type="entry name" value="ACT"/>
    <property type="match status" value="2"/>
</dbReference>
<dbReference type="Pfam" id="PF01966">
    <property type="entry name" value="HD"/>
    <property type="match status" value="1"/>
</dbReference>
<accession>A0A2A5C9E3</accession>
<comment type="cofactor">
    <cofactor evidence="8">
        <name>Mg(2+)</name>
        <dbReference type="ChEBI" id="CHEBI:18420"/>
    </cofactor>
</comment>
<dbReference type="EC" id="3.1.4.-" evidence="8"/>
<comment type="caution">
    <text evidence="11">The sequence shown here is derived from an EMBL/GenBank/DDBJ whole genome shotgun (WGS) entry which is preliminary data.</text>
</comment>
<dbReference type="Pfam" id="PF08335">
    <property type="entry name" value="GlnD_UR_UTase"/>
    <property type="match status" value="1"/>
</dbReference>
<keyword evidence="2 8" id="KW-0548">Nucleotidyltransferase</keyword>
<comment type="domain">
    <text evidence="8">Has four distinct domains: an N-terminal nucleotidyltransferase (NT) domain responsible for UTase activity, a central HD domain that encodes UR activity, and two C-terminal ACT domains that seem to have a role in glutamine sensing.</text>
</comment>
<evidence type="ECO:0000256" key="8">
    <source>
        <dbReference type="HAMAP-Rule" id="MF_00277"/>
    </source>
</evidence>
<evidence type="ECO:0000256" key="5">
    <source>
        <dbReference type="ARBA" id="ARBA00022842"/>
    </source>
</evidence>
<dbReference type="CDD" id="cd04899">
    <property type="entry name" value="ACT_ACR-UUR-like_2"/>
    <property type="match status" value="1"/>
</dbReference>
<keyword evidence="3" id="KW-0677">Repeat</keyword>
<dbReference type="CDD" id="cd04900">
    <property type="entry name" value="ACT_UUR-like_1"/>
    <property type="match status" value="1"/>
</dbReference>
<dbReference type="Gene3D" id="1.10.3090.10">
    <property type="entry name" value="cca-adding enzyme, domain 2"/>
    <property type="match status" value="1"/>
</dbReference>
<dbReference type="GO" id="GO:0008773">
    <property type="term" value="F:[protein-PII] uridylyltransferase activity"/>
    <property type="evidence" value="ECO:0007669"/>
    <property type="project" value="UniProtKB-UniRule"/>
</dbReference>
<comment type="caution">
    <text evidence="8">Lacks conserved residue(s) required for the propagation of feature annotation.</text>
</comment>
<protein>
    <recommendedName>
        <fullName evidence="8">Bifunctional uridylyltransferase/uridylyl-removing enzyme</fullName>
        <shortName evidence="8">UTase/UR</shortName>
    </recommendedName>
    <alternativeName>
        <fullName evidence="8">Bifunctional [protein-PII] modification enzyme</fullName>
    </alternativeName>
    <alternativeName>
        <fullName evidence="8">Bifunctional nitrogen sensor protein</fullName>
    </alternativeName>
    <domain>
        <recommendedName>
            <fullName evidence="8">[Protein-PII] uridylyltransferase</fullName>
            <shortName evidence="8">PII uridylyltransferase</shortName>
            <shortName evidence="8">UTase</shortName>
            <ecNumber evidence="8">2.7.7.59</ecNumber>
        </recommendedName>
    </domain>
    <domain>
        <recommendedName>
            <fullName evidence="8">[Protein-PII]-UMP uridylyl-removing enzyme</fullName>
            <shortName evidence="8">UR</shortName>
            <ecNumber evidence="8">3.1.4.-</ecNumber>
        </recommendedName>
    </domain>
</protein>
<dbReference type="InterPro" id="IPR010043">
    <property type="entry name" value="UTase/UR"/>
</dbReference>
<comment type="similarity">
    <text evidence="8">Belongs to the GlnD family.</text>
</comment>
<dbReference type="HAMAP" id="MF_00277">
    <property type="entry name" value="PII_uridylyl_transf"/>
    <property type="match status" value="1"/>
</dbReference>
<evidence type="ECO:0000256" key="3">
    <source>
        <dbReference type="ARBA" id="ARBA00022737"/>
    </source>
</evidence>
<evidence type="ECO:0000256" key="2">
    <source>
        <dbReference type="ARBA" id="ARBA00022695"/>
    </source>
</evidence>
<dbReference type="CDD" id="cd00077">
    <property type="entry name" value="HDc"/>
    <property type="match status" value="1"/>
</dbReference>
<feature type="region of interest" description="Uridylyltransferase" evidence="8">
    <location>
        <begin position="1"/>
        <end position="342"/>
    </location>
</feature>
<dbReference type="AlphaFoldDB" id="A0A2A5C9E3"/>
<keyword evidence="1 8" id="KW-0808">Transferase</keyword>
<dbReference type="SUPFAM" id="SSF81301">
    <property type="entry name" value="Nucleotidyltransferase"/>
    <property type="match status" value="1"/>
</dbReference>
<dbReference type="Pfam" id="PF01842">
    <property type="entry name" value="ACT"/>
    <property type="match status" value="1"/>
</dbReference>
<gene>
    <name evidence="8 11" type="primary">glnD</name>
    <name evidence="11" type="ORF">COA71_11020</name>
</gene>
<evidence type="ECO:0000256" key="6">
    <source>
        <dbReference type="ARBA" id="ARBA00023268"/>
    </source>
</evidence>
<dbReference type="InterPro" id="IPR045865">
    <property type="entry name" value="ACT-like_dom_sf"/>
</dbReference>
<dbReference type="PIRSF" id="PIRSF006288">
    <property type="entry name" value="PII_uridyltransf"/>
    <property type="match status" value="1"/>
</dbReference>
<evidence type="ECO:0000313" key="12">
    <source>
        <dbReference type="Proteomes" id="UP000228987"/>
    </source>
</evidence>
<keyword evidence="6 8" id="KW-0511">Multifunctional enzyme</keyword>
<proteinExistence type="inferred from homology"/>
<dbReference type="GO" id="GO:0006808">
    <property type="term" value="P:regulation of nitrogen utilization"/>
    <property type="evidence" value="ECO:0007669"/>
    <property type="project" value="UniProtKB-UniRule"/>
</dbReference>
<dbReference type="SUPFAM" id="SSF109604">
    <property type="entry name" value="HD-domain/PDEase-like"/>
    <property type="match status" value="1"/>
</dbReference>
<evidence type="ECO:0000313" key="11">
    <source>
        <dbReference type="EMBL" id="PCJ40383.1"/>
    </source>
</evidence>
<sequence length="891" mass="102734">MANANTEIFDLKRFKQQLAKTDSAIHCFRAAITKTRVVLDERFKSKANIEDIISDLTHFIDQILVVAWQQYDWDDQEDISLLAVGGYGRGELHPYSDIDIQILLAKNNPKKYKTNIEHFLTFLWDINLEVGQSVRTISENKKLAAKDITIATALMESRTVFGNPELHKKLILEVSKKKIWDAKKFFTAKRNEQISRHAKYDDVEYALEPNLKVSPGGLRDIQTIGWISKRYFGASDFQELVERGFLQKNEYQDLIKGRNFLWSLRYGLHMLAGRREDRLLFEHQRKLAEIFSYKDDKNSLGIEKLMKEYYRNVQTLRELNDVLLQLFDEEIIRSKEKAKILTLNARFQIHNNYIEAVHSRVFRQTPFALLEIFVLFAQNEKIEGIRASTIRLIRNGRQLIDDDFRKDIRNTSLFMELIRSPYKIVARLRQMKRYGILGAYLPEFGKIIGQMQHDLFHIYSVDDHTLQVVENMRRLHHPEAEEKYPLAAGIIKTLPKVELLYIAGLYHDIAKGRGGDHSVLGVKDAEDFCIRHHLGKWDTALVAWLVKNHLFMSSIAQRQDIQDPDVIKSFALVVGDQTHLDYLYTLTVADINATNPKLWNAWRASLLRQLYQATKRALSLGLEKVVGKSSRIKDTQNQALAILSEKDMRKKQALSIWDSPTEDYFLRESPEDIAWQTLAISKHEEPDTPLILIKNSAKHQSEGATQVFIYTQDSHFLFANIANAFDKLNLNIQNARLFSTASKKALVTFMVLETNGTLIKKNSPRIVEIISLLKEYSLPIERPAKTKQRASRQLRHFSRATETSFTNPENFPYSILEVLCPDRPGLLAKIANIFVDKKIILHNAKITTLGENVEDVFFIADNSNKPITNKKVSEELQALIKQKLDATLNAA</sequence>
<comment type="catalytic activity">
    <reaction evidence="8">
        <text>[protein-PII]-L-tyrosine + UTP = [protein-PII]-uridylyl-L-tyrosine + diphosphate</text>
        <dbReference type="Rhea" id="RHEA:13673"/>
        <dbReference type="Rhea" id="RHEA-COMP:12147"/>
        <dbReference type="Rhea" id="RHEA-COMP:12148"/>
        <dbReference type="ChEBI" id="CHEBI:33019"/>
        <dbReference type="ChEBI" id="CHEBI:46398"/>
        <dbReference type="ChEBI" id="CHEBI:46858"/>
        <dbReference type="ChEBI" id="CHEBI:90602"/>
        <dbReference type="EC" id="2.7.7.59"/>
    </reaction>
</comment>
<dbReference type="EMBL" id="NVWI01000009">
    <property type="protein sequence ID" value="PCJ40383.1"/>
    <property type="molecule type" value="Genomic_DNA"/>
</dbReference>
<evidence type="ECO:0000259" key="9">
    <source>
        <dbReference type="PROSITE" id="PS51671"/>
    </source>
</evidence>
<name>A0A2A5C9E3_9GAMM</name>
<dbReference type="GO" id="GO:0008893">
    <property type="term" value="F:guanosine-3',5'-bis(diphosphate) 3'-diphosphatase activity"/>
    <property type="evidence" value="ECO:0007669"/>
    <property type="project" value="UniProtKB-EC"/>
</dbReference>
<keyword evidence="4 8" id="KW-0378">Hydrolase</keyword>
<feature type="domain" description="ACT" evidence="9">
    <location>
        <begin position="706"/>
        <end position="792"/>
    </location>
</feature>
<dbReference type="SUPFAM" id="SSF55021">
    <property type="entry name" value="ACT-like"/>
    <property type="match status" value="1"/>
</dbReference>
<dbReference type="FunFam" id="1.10.3090.10:FF:000005">
    <property type="entry name" value="Bifunctional uridylyltransferase/uridylyl-removing enzyme"/>
    <property type="match status" value="1"/>
</dbReference>
<dbReference type="PANTHER" id="PTHR47320:SF1">
    <property type="entry name" value="BIFUNCTIONAL URIDYLYLTRANSFERASE_URIDYLYL-REMOVING ENZYME"/>
    <property type="match status" value="1"/>
</dbReference>
<evidence type="ECO:0000259" key="10">
    <source>
        <dbReference type="PROSITE" id="PS51831"/>
    </source>
</evidence>
<dbReference type="SMART" id="SM00471">
    <property type="entry name" value="HDc"/>
    <property type="match status" value="1"/>
</dbReference>
<organism evidence="11 12">
    <name type="scientific">SAR86 cluster bacterium</name>
    <dbReference type="NCBI Taxonomy" id="2030880"/>
    <lineage>
        <taxon>Bacteria</taxon>
        <taxon>Pseudomonadati</taxon>
        <taxon>Pseudomonadota</taxon>
        <taxon>Gammaproteobacteria</taxon>
        <taxon>SAR86 cluster</taxon>
    </lineage>
</organism>
<dbReference type="InterPro" id="IPR043519">
    <property type="entry name" value="NT_sf"/>
</dbReference>
<dbReference type="PROSITE" id="PS51831">
    <property type="entry name" value="HD"/>
    <property type="match status" value="1"/>
</dbReference>
<keyword evidence="5 8" id="KW-0460">Magnesium</keyword>
<dbReference type="SUPFAM" id="SSF81593">
    <property type="entry name" value="Nucleotidyltransferase substrate binding subunit/domain"/>
    <property type="match status" value="1"/>
</dbReference>
<dbReference type="Gene3D" id="3.30.70.260">
    <property type="match status" value="1"/>
</dbReference>
<dbReference type="InterPro" id="IPR003607">
    <property type="entry name" value="HD/PDEase_dom"/>
</dbReference>
<dbReference type="NCBIfam" id="TIGR01693">
    <property type="entry name" value="UTase_glnD"/>
    <property type="match status" value="1"/>
</dbReference>
<dbReference type="InterPro" id="IPR002934">
    <property type="entry name" value="Polymerase_NTP_transf_dom"/>
</dbReference>
<dbReference type="InterPro" id="IPR002912">
    <property type="entry name" value="ACT_dom"/>
</dbReference>
<dbReference type="PANTHER" id="PTHR47320">
    <property type="entry name" value="BIFUNCTIONAL URIDYLYLTRANSFERASE/URIDYLYL-REMOVING ENZYME"/>
    <property type="match status" value="1"/>
</dbReference>
<evidence type="ECO:0000256" key="4">
    <source>
        <dbReference type="ARBA" id="ARBA00022801"/>
    </source>
</evidence>
<comment type="activity regulation">
    <text evidence="8">Uridylyltransferase (UTase) activity is inhibited by glutamine, while glutamine activates uridylyl-removing (UR) activity.</text>
</comment>
<evidence type="ECO:0000256" key="1">
    <source>
        <dbReference type="ARBA" id="ARBA00022679"/>
    </source>
</evidence>
<dbReference type="Proteomes" id="UP000228987">
    <property type="component" value="Unassembled WGS sequence"/>
</dbReference>
<dbReference type="Pfam" id="PF01909">
    <property type="entry name" value="NTP_transf_2"/>
    <property type="match status" value="1"/>
</dbReference>
<feature type="domain" description="HD" evidence="10">
    <location>
        <begin position="461"/>
        <end position="583"/>
    </location>
</feature>
<feature type="domain" description="ACT" evidence="9">
    <location>
        <begin position="815"/>
        <end position="891"/>
    </location>
</feature>
<dbReference type="GO" id="GO:0008081">
    <property type="term" value="F:phosphoric diester hydrolase activity"/>
    <property type="evidence" value="ECO:0007669"/>
    <property type="project" value="UniProtKB-UniRule"/>
</dbReference>
<comment type="function">
    <text evidence="8">Modifies, by uridylylation and deuridylylation, the PII regulatory proteins (GlnB and homologs), in response to the nitrogen status of the cell that GlnD senses through the glutamine level. Under low glutamine levels, catalyzes the conversion of the PII proteins and UTP to PII-UMP and PPi, while under higher glutamine levels, GlnD hydrolyzes PII-UMP to PII and UMP (deuridylylation). Thus, controls uridylylation state and activity of the PII proteins, and plays an important role in the regulation of nitrogen metabolism.</text>
</comment>
<comment type="catalytic activity">
    <reaction evidence="7">
        <text>guanosine 3',5'-bis(diphosphate) + H2O = GDP + diphosphate + H(+)</text>
        <dbReference type="Rhea" id="RHEA:14253"/>
        <dbReference type="ChEBI" id="CHEBI:15377"/>
        <dbReference type="ChEBI" id="CHEBI:15378"/>
        <dbReference type="ChEBI" id="CHEBI:33019"/>
        <dbReference type="ChEBI" id="CHEBI:58189"/>
        <dbReference type="ChEBI" id="CHEBI:77828"/>
        <dbReference type="EC" id="3.1.7.2"/>
    </reaction>
</comment>
<comment type="catalytic activity">
    <reaction evidence="8">
        <text>[protein-PII]-uridylyl-L-tyrosine + H2O = [protein-PII]-L-tyrosine + UMP + H(+)</text>
        <dbReference type="Rhea" id="RHEA:48600"/>
        <dbReference type="Rhea" id="RHEA-COMP:12147"/>
        <dbReference type="Rhea" id="RHEA-COMP:12148"/>
        <dbReference type="ChEBI" id="CHEBI:15377"/>
        <dbReference type="ChEBI" id="CHEBI:15378"/>
        <dbReference type="ChEBI" id="CHEBI:46858"/>
        <dbReference type="ChEBI" id="CHEBI:57865"/>
        <dbReference type="ChEBI" id="CHEBI:90602"/>
    </reaction>
</comment>
<evidence type="ECO:0000256" key="7">
    <source>
        <dbReference type="ARBA" id="ARBA00047968"/>
    </source>
</evidence>